<protein>
    <submittedName>
        <fullName evidence="1">Uncharacterized protein</fullName>
    </submittedName>
</protein>
<evidence type="ECO:0000313" key="1">
    <source>
        <dbReference type="EMBL" id="TNY17794.1"/>
    </source>
</evidence>
<reference evidence="1 2" key="1">
    <citation type="submission" date="2019-03" db="EMBL/GenBank/DDBJ databases">
        <title>Rhodosporidium diobovatum UCD-FST 08-225 genome sequencing, assembly, and annotation.</title>
        <authorList>
            <person name="Fakankun I.U."/>
            <person name="Fristensky B."/>
            <person name="Levin D.B."/>
        </authorList>
    </citation>
    <scope>NUCLEOTIDE SEQUENCE [LARGE SCALE GENOMIC DNA]</scope>
    <source>
        <strain evidence="1 2">UCD-FST 08-225</strain>
    </source>
</reference>
<keyword evidence="2" id="KW-1185">Reference proteome</keyword>
<sequence length="327" mass="36397">MTTIPAQEVTALDTLGCAIRATFNARMAEQNKGITPRAVVIDGLPAVTAAYAAFCSHDPPGLPSGYLLTDRLLPIGLAPVELRLDDRRNEAQLIKDLRTPMNETFRRRLLEGKEGQHAKFRLEFYQTEQHSNGARHYELVNVDLKAGNHPSSRSRRCSLKLEAFSPANFHHFFLLRAIARLEVESKDLQRRYWLVPGAWYACLVAMPSDELDMFESNAARLRHSGIGKRLAAWEVQDPRKEMELLAVAAEHQDALSLYADIVKNTVEHVKAAGARGVDLQSPHELPFLSRSLSHTGGPFTPQRREGPATVLNSAAVHAQPSVRPLYA</sequence>
<dbReference type="EMBL" id="SOZI01000175">
    <property type="protein sequence ID" value="TNY17794.1"/>
    <property type="molecule type" value="Genomic_DNA"/>
</dbReference>
<accession>A0A5C5FPA5</accession>
<organism evidence="1 2">
    <name type="scientific">Rhodotorula diobovata</name>
    <dbReference type="NCBI Taxonomy" id="5288"/>
    <lineage>
        <taxon>Eukaryota</taxon>
        <taxon>Fungi</taxon>
        <taxon>Dikarya</taxon>
        <taxon>Basidiomycota</taxon>
        <taxon>Pucciniomycotina</taxon>
        <taxon>Microbotryomycetes</taxon>
        <taxon>Sporidiobolales</taxon>
        <taxon>Sporidiobolaceae</taxon>
        <taxon>Rhodotorula</taxon>
    </lineage>
</organism>
<dbReference type="Proteomes" id="UP000311382">
    <property type="component" value="Unassembled WGS sequence"/>
</dbReference>
<proteinExistence type="predicted"/>
<dbReference type="AlphaFoldDB" id="A0A5C5FPA5"/>
<comment type="caution">
    <text evidence="1">The sequence shown here is derived from an EMBL/GenBank/DDBJ whole genome shotgun (WGS) entry which is preliminary data.</text>
</comment>
<dbReference type="OrthoDB" id="10601365at2759"/>
<name>A0A5C5FPA5_9BASI</name>
<gene>
    <name evidence="1" type="ORF">DMC30DRAFT_419455</name>
</gene>
<evidence type="ECO:0000313" key="2">
    <source>
        <dbReference type="Proteomes" id="UP000311382"/>
    </source>
</evidence>